<reference evidence="2" key="1">
    <citation type="journal article" date="2006" name="PLoS Biol.">
        <title>Macronuclear genome sequence of the ciliate Tetrahymena thermophila, a model eukaryote.</title>
        <authorList>
            <person name="Eisen J.A."/>
            <person name="Coyne R.S."/>
            <person name="Wu M."/>
            <person name="Wu D."/>
            <person name="Thiagarajan M."/>
            <person name="Wortman J.R."/>
            <person name="Badger J.H."/>
            <person name="Ren Q."/>
            <person name="Amedeo P."/>
            <person name="Jones K.M."/>
            <person name="Tallon L.J."/>
            <person name="Delcher A.L."/>
            <person name="Salzberg S.L."/>
            <person name="Silva J.C."/>
            <person name="Haas B.J."/>
            <person name="Majoros W.H."/>
            <person name="Farzad M."/>
            <person name="Carlton J.M."/>
            <person name="Smith R.K. Jr."/>
            <person name="Garg J."/>
            <person name="Pearlman R.E."/>
            <person name="Karrer K.M."/>
            <person name="Sun L."/>
            <person name="Manning G."/>
            <person name="Elde N.C."/>
            <person name="Turkewitz A.P."/>
            <person name="Asai D.J."/>
            <person name="Wilkes D.E."/>
            <person name="Wang Y."/>
            <person name="Cai H."/>
            <person name="Collins K."/>
            <person name="Stewart B.A."/>
            <person name="Lee S.R."/>
            <person name="Wilamowska K."/>
            <person name="Weinberg Z."/>
            <person name="Ruzzo W.L."/>
            <person name="Wloga D."/>
            <person name="Gaertig J."/>
            <person name="Frankel J."/>
            <person name="Tsao C.-C."/>
            <person name="Gorovsky M.A."/>
            <person name="Keeling P.J."/>
            <person name="Waller R.F."/>
            <person name="Patron N.J."/>
            <person name="Cherry J.M."/>
            <person name="Stover N.A."/>
            <person name="Krieger C.J."/>
            <person name="del Toro C."/>
            <person name="Ryder H.F."/>
            <person name="Williamson S.C."/>
            <person name="Barbeau R.A."/>
            <person name="Hamilton E.P."/>
            <person name="Orias E."/>
        </authorList>
    </citation>
    <scope>NUCLEOTIDE SEQUENCE [LARGE SCALE GENOMIC DNA]</scope>
    <source>
        <strain evidence="2">SB210</strain>
    </source>
</reference>
<proteinExistence type="predicted"/>
<dbReference type="RefSeq" id="XP_001470976.1">
    <property type="nucleotide sequence ID" value="XM_001470926.2"/>
</dbReference>
<dbReference type="GeneID" id="7836843"/>
<keyword evidence="2" id="KW-1185">Reference proteome</keyword>
<dbReference type="InParanoid" id="A4VD33"/>
<dbReference type="AlphaFoldDB" id="A4VD33"/>
<sequence length="178" mass="20584">MKSLSQQAIQAIQNLKKLADKPIVNSEPKADQISNQKDNQQKQIFSLQDIKSLEKKDIWLEVKEKAESLEIGVESNFMPIIKKTINLLDLIIEAGLQSFNSQQITFYIDEILFTVVQNIIRHKKYQTVENYLIAEQIIIKTLVLINQSIQLDIPKLSEISAYIFNTQRRQTLKNAKEI</sequence>
<dbReference type="KEGG" id="tet:TTHERM_00348749"/>
<organism evidence="1 2">
    <name type="scientific">Tetrahymena thermophila (strain SB210)</name>
    <dbReference type="NCBI Taxonomy" id="312017"/>
    <lineage>
        <taxon>Eukaryota</taxon>
        <taxon>Sar</taxon>
        <taxon>Alveolata</taxon>
        <taxon>Ciliophora</taxon>
        <taxon>Intramacronucleata</taxon>
        <taxon>Oligohymenophorea</taxon>
        <taxon>Hymenostomatida</taxon>
        <taxon>Tetrahymenina</taxon>
        <taxon>Tetrahymenidae</taxon>
        <taxon>Tetrahymena</taxon>
    </lineage>
</organism>
<dbReference type="GO" id="GO:0016787">
    <property type="term" value="F:hydrolase activity"/>
    <property type="evidence" value="ECO:0007669"/>
    <property type="project" value="UniProtKB-KW"/>
</dbReference>
<gene>
    <name evidence="1" type="ORF">TTHERM_00348749</name>
</gene>
<evidence type="ECO:0000313" key="1">
    <source>
        <dbReference type="EMBL" id="EDK31441.1"/>
    </source>
</evidence>
<protein>
    <submittedName>
        <fullName evidence="1">Ubiquitin carboxyl-terminal hydrolase family protein</fullName>
    </submittedName>
</protein>
<dbReference type="Proteomes" id="UP000009168">
    <property type="component" value="Unassembled WGS sequence"/>
</dbReference>
<dbReference type="EMBL" id="GG662523">
    <property type="protein sequence ID" value="EDK31441.1"/>
    <property type="molecule type" value="Genomic_DNA"/>
</dbReference>
<evidence type="ECO:0000313" key="2">
    <source>
        <dbReference type="Proteomes" id="UP000009168"/>
    </source>
</evidence>
<name>A4VD33_TETTS</name>
<accession>A4VD33</accession>
<dbReference type="HOGENOM" id="CLU_1513534_0_0_1"/>
<keyword evidence="1" id="KW-0378">Hydrolase</keyword>